<dbReference type="AlphaFoldDB" id="D1AM55"/>
<sequence>MTRNQVIKDLNGLVQLPADIVRAIQATAENKGSNFLDNLVGTLRNTDANLIKYQEMNKQYKELQNLPDELKAENSKQLATNMANAVKSTYGIEDNVEIVINFTDQPKGDEMAAFVREDGKIEIYLNVKEVDVSNALGAELNHYNPSNPYVYDKTEEQAGKGNIQEELFTSIGRKPLDRSENSFYENILNGSNTLETGNREYSSIDEGKLDFCGYVTQCPGYKFDHDKKQSVPVEKKESSMTIRAGLGLDQISKNMNDFINNKNNYGNTGKNNSGSGRKEKVIVESNKTLNNKTKEETGRSLPELVEIFAEAAANHIKYPLAILKKTLIF</sequence>
<feature type="coiled-coil region" evidence="1">
    <location>
        <begin position="43"/>
        <end position="73"/>
    </location>
</feature>
<organism evidence="2 3">
    <name type="scientific">Sebaldella termitidis (strain ATCC 33386 / NCTC 11300)</name>
    <dbReference type="NCBI Taxonomy" id="526218"/>
    <lineage>
        <taxon>Bacteria</taxon>
        <taxon>Fusobacteriati</taxon>
        <taxon>Fusobacteriota</taxon>
        <taxon>Fusobacteriia</taxon>
        <taxon>Fusobacteriales</taxon>
        <taxon>Leptotrichiaceae</taxon>
        <taxon>Sebaldella</taxon>
    </lineage>
</organism>
<evidence type="ECO:0000313" key="3">
    <source>
        <dbReference type="Proteomes" id="UP000000845"/>
    </source>
</evidence>
<dbReference type="HOGENOM" id="CLU_844387_0_0_0"/>
<name>D1AM55_SEBTE</name>
<gene>
    <name evidence="2" type="ordered locus">Sterm_2579</name>
</gene>
<protein>
    <submittedName>
        <fullName evidence="2">Uncharacterized protein</fullName>
    </submittedName>
</protein>
<reference evidence="3" key="1">
    <citation type="submission" date="2009-09" db="EMBL/GenBank/DDBJ databases">
        <title>The complete chromosome of Sebaldella termitidis ATCC 33386.</title>
        <authorList>
            <consortium name="US DOE Joint Genome Institute (JGI-PGF)"/>
            <person name="Lucas S."/>
            <person name="Copeland A."/>
            <person name="Lapidus A."/>
            <person name="Glavina del Rio T."/>
            <person name="Dalin E."/>
            <person name="Tice H."/>
            <person name="Bruce D."/>
            <person name="Goodwin L."/>
            <person name="Pitluck S."/>
            <person name="Kyrpides N."/>
            <person name="Mavromatis K."/>
            <person name="Ivanova N."/>
            <person name="Mikhailova N."/>
            <person name="Sims D."/>
            <person name="Meincke L."/>
            <person name="Brettin T."/>
            <person name="Detter J.C."/>
            <person name="Han C."/>
            <person name="Larimer F."/>
            <person name="Land M."/>
            <person name="Hauser L."/>
            <person name="Markowitz V."/>
            <person name="Cheng J.F."/>
            <person name="Hugenholtz P."/>
            <person name="Woyke T."/>
            <person name="Wu D."/>
            <person name="Eisen J.A."/>
        </authorList>
    </citation>
    <scope>NUCLEOTIDE SEQUENCE [LARGE SCALE GENOMIC DNA]</scope>
    <source>
        <strain evidence="3">ATCC 33386 / NCTC 11300</strain>
    </source>
</reference>
<dbReference type="STRING" id="526218.Sterm_2579"/>
<keyword evidence="1" id="KW-0175">Coiled coil</keyword>
<accession>D1AM55</accession>
<keyword evidence="3" id="KW-1185">Reference proteome</keyword>
<evidence type="ECO:0000313" key="2">
    <source>
        <dbReference type="EMBL" id="ACZ09429.1"/>
    </source>
</evidence>
<reference evidence="2 3" key="2">
    <citation type="journal article" date="2010" name="Stand. Genomic Sci.">
        <title>Complete genome sequence of Sebaldella termitidis type strain (NCTC 11300).</title>
        <authorList>
            <person name="Harmon-Smith M."/>
            <person name="Celia L."/>
            <person name="Chertkov O."/>
            <person name="Lapidus A."/>
            <person name="Copeland A."/>
            <person name="Glavina Del Rio T."/>
            <person name="Nolan M."/>
            <person name="Lucas S."/>
            <person name="Tice H."/>
            <person name="Cheng J.F."/>
            <person name="Han C."/>
            <person name="Detter J.C."/>
            <person name="Bruce D."/>
            <person name="Goodwin L."/>
            <person name="Pitluck S."/>
            <person name="Pati A."/>
            <person name="Liolios K."/>
            <person name="Ivanova N."/>
            <person name="Mavromatis K."/>
            <person name="Mikhailova N."/>
            <person name="Chen A."/>
            <person name="Palaniappan K."/>
            <person name="Land M."/>
            <person name="Hauser L."/>
            <person name="Chang Y.J."/>
            <person name="Jeffries C.D."/>
            <person name="Brettin T."/>
            <person name="Goker M."/>
            <person name="Beck B."/>
            <person name="Bristow J."/>
            <person name="Eisen J.A."/>
            <person name="Markowitz V."/>
            <person name="Hugenholtz P."/>
            <person name="Kyrpides N.C."/>
            <person name="Klenk H.P."/>
            <person name="Chen F."/>
        </authorList>
    </citation>
    <scope>NUCLEOTIDE SEQUENCE [LARGE SCALE GENOMIC DNA]</scope>
    <source>
        <strain evidence="3">ATCC 33386 / NCTC 11300</strain>
    </source>
</reference>
<dbReference type="KEGG" id="str:Sterm_2579"/>
<evidence type="ECO:0000256" key="1">
    <source>
        <dbReference type="SAM" id="Coils"/>
    </source>
</evidence>
<dbReference type="eggNOG" id="COG3210">
    <property type="taxonomic scope" value="Bacteria"/>
</dbReference>
<dbReference type="Proteomes" id="UP000000845">
    <property type="component" value="Chromosome"/>
</dbReference>
<dbReference type="EMBL" id="CP001739">
    <property type="protein sequence ID" value="ACZ09429.1"/>
    <property type="molecule type" value="Genomic_DNA"/>
</dbReference>
<proteinExistence type="predicted"/>